<evidence type="ECO:0000256" key="3">
    <source>
        <dbReference type="ARBA" id="ARBA00022705"/>
    </source>
</evidence>
<dbReference type="InterPro" id="IPR014892">
    <property type="entry name" value="RPA_C"/>
</dbReference>
<keyword evidence="6" id="KW-0233">DNA recombination</keyword>
<dbReference type="InterPro" id="IPR036390">
    <property type="entry name" value="WH_DNA-bd_sf"/>
</dbReference>
<keyword evidence="4" id="KW-0227">DNA damage</keyword>
<dbReference type="Pfam" id="PF08784">
    <property type="entry name" value="RPA_C"/>
    <property type="match status" value="1"/>
</dbReference>
<dbReference type="PIRSF" id="PIRSF036949">
    <property type="entry name" value="RPA32"/>
    <property type="match status" value="1"/>
</dbReference>
<keyword evidence="3" id="KW-0235">DNA replication</keyword>
<dbReference type="FunFam" id="2.40.50.140:FF:000149">
    <property type="entry name" value="Replication protein A 32 kDa subunit"/>
    <property type="match status" value="1"/>
</dbReference>
<keyword evidence="7" id="KW-0234">DNA repair</keyword>
<dbReference type="InterPro" id="IPR036388">
    <property type="entry name" value="WH-like_DNA-bd_sf"/>
</dbReference>
<proteinExistence type="inferred from homology"/>
<evidence type="ECO:0000256" key="2">
    <source>
        <dbReference type="ARBA" id="ARBA00022553"/>
    </source>
</evidence>
<gene>
    <name evidence="13" type="primary">RPA2</name>
    <name evidence="13" type="ORF">BLAG_LOCUS14117</name>
</gene>
<dbReference type="PANTHER" id="PTHR13989">
    <property type="entry name" value="REPLICATION PROTEIN A-RELATED"/>
    <property type="match status" value="1"/>
</dbReference>
<dbReference type="GO" id="GO:0003697">
    <property type="term" value="F:single-stranded DNA binding"/>
    <property type="evidence" value="ECO:0007669"/>
    <property type="project" value="TreeGrafter"/>
</dbReference>
<evidence type="ECO:0000313" key="14">
    <source>
        <dbReference type="Proteomes" id="UP000838412"/>
    </source>
</evidence>
<dbReference type="CDD" id="cd04478">
    <property type="entry name" value="RPA2_DBD_D"/>
    <property type="match status" value="1"/>
</dbReference>
<dbReference type="OrthoDB" id="25571at2759"/>
<evidence type="ECO:0000256" key="4">
    <source>
        <dbReference type="ARBA" id="ARBA00022763"/>
    </source>
</evidence>
<dbReference type="Gene3D" id="2.40.50.140">
    <property type="entry name" value="Nucleic acid-binding proteins"/>
    <property type="match status" value="1"/>
</dbReference>
<feature type="region of interest" description="Disordered" evidence="11">
    <location>
        <begin position="1"/>
        <end position="46"/>
    </location>
</feature>
<keyword evidence="14" id="KW-1185">Reference proteome</keyword>
<reference evidence="13" key="1">
    <citation type="submission" date="2022-01" db="EMBL/GenBank/DDBJ databases">
        <authorList>
            <person name="Braso-Vives M."/>
        </authorList>
    </citation>
    <scope>NUCLEOTIDE SEQUENCE</scope>
</reference>
<dbReference type="PANTHER" id="PTHR13989:SF16">
    <property type="entry name" value="REPLICATION PROTEIN A2"/>
    <property type="match status" value="1"/>
</dbReference>
<evidence type="ECO:0000256" key="6">
    <source>
        <dbReference type="ARBA" id="ARBA00023172"/>
    </source>
</evidence>
<dbReference type="Gene3D" id="1.10.10.10">
    <property type="entry name" value="Winged helix-like DNA-binding domain superfamily/Winged helix DNA-binding domain"/>
    <property type="match status" value="1"/>
</dbReference>
<dbReference type="EMBL" id="OV696687">
    <property type="protein sequence ID" value="CAH1254876.1"/>
    <property type="molecule type" value="Genomic_DNA"/>
</dbReference>
<evidence type="ECO:0000256" key="8">
    <source>
        <dbReference type="ARBA" id="ARBA00023242"/>
    </source>
</evidence>
<keyword evidence="2" id="KW-0597">Phosphoprotein</keyword>
<dbReference type="GO" id="GO:0035861">
    <property type="term" value="C:site of double-strand break"/>
    <property type="evidence" value="ECO:0007669"/>
    <property type="project" value="TreeGrafter"/>
</dbReference>
<dbReference type="AlphaFoldDB" id="A0A8K0EIT4"/>
<dbReference type="InterPro" id="IPR012340">
    <property type="entry name" value="NA-bd_OB-fold"/>
</dbReference>
<dbReference type="GO" id="GO:0005662">
    <property type="term" value="C:DNA replication factor A complex"/>
    <property type="evidence" value="ECO:0007669"/>
    <property type="project" value="TreeGrafter"/>
</dbReference>
<evidence type="ECO:0000313" key="13">
    <source>
        <dbReference type="EMBL" id="CAH1254876.1"/>
    </source>
</evidence>
<evidence type="ECO:0000256" key="9">
    <source>
        <dbReference type="ARBA" id="ARBA00034306"/>
    </source>
</evidence>
<dbReference type="GO" id="GO:0000724">
    <property type="term" value="P:double-strand break repair via homologous recombination"/>
    <property type="evidence" value="ECO:0007669"/>
    <property type="project" value="TreeGrafter"/>
</dbReference>
<evidence type="ECO:0000256" key="1">
    <source>
        <dbReference type="ARBA" id="ARBA00007815"/>
    </source>
</evidence>
<comment type="subcellular location">
    <subcellularLocation>
        <location evidence="9">Nucleus</location>
        <location evidence="9">Nuclear body</location>
    </subcellularLocation>
</comment>
<keyword evidence="8" id="KW-0539">Nucleus</keyword>
<comment type="similarity">
    <text evidence="1">Belongs to the replication factor A protein 2 family.</text>
</comment>
<dbReference type="Proteomes" id="UP000838412">
    <property type="component" value="Chromosome 2"/>
</dbReference>
<feature type="domain" description="Replication protein A C-terminal" evidence="12">
    <location>
        <begin position="177"/>
        <end position="271"/>
    </location>
</feature>
<dbReference type="InterPro" id="IPR014646">
    <property type="entry name" value="Rfa2/RPA32"/>
</dbReference>
<feature type="region of interest" description="Disordered" evidence="11">
    <location>
        <begin position="180"/>
        <end position="206"/>
    </location>
</feature>
<dbReference type="InterPro" id="IPR040260">
    <property type="entry name" value="RFA2-like"/>
</dbReference>
<dbReference type="GO" id="GO:0016604">
    <property type="term" value="C:nuclear body"/>
    <property type="evidence" value="ECO:0007669"/>
    <property type="project" value="UniProtKB-SubCell"/>
</dbReference>
<evidence type="ECO:0000256" key="11">
    <source>
        <dbReference type="SAM" id="MobiDB-lite"/>
    </source>
</evidence>
<accession>A0A8K0EIT4</accession>
<name>A0A8K0EIT4_BRALA</name>
<feature type="compositionally biased region" description="Gly residues" evidence="11">
    <location>
        <begin position="1"/>
        <end position="21"/>
    </location>
</feature>
<protein>
    <recommendedName>
        <fullName evidence="10">Replication factor A protein 2</fullName>
    </recommendedName>
</protein>
<dbReference type="GO" id="GO:0000781">
    <property type="term" value="C:chromosome, telomeric region"/>
    <property type="evidence" value="ECO:0007669"/>
    <property type="project" value="TreeGrafter"/>
</dbReference>
<dbReference type="GO" id="GO:0006260">
    <property type="term" value="P:DNA replication"/>
    <property type="evidence" value="ECO:0007669"/>
    <property type="project" value="UniProtKB-KW"/>
</dbReference>
<dbReference type="SUPFAM" id="SSF50249">
    <property type="entry name" value="Nucleic acid-binding proteins"/>
    <property type="match status" value="1"/>
</dbReference>
<evidence type="ECO:0000256" key="10">
    <source>
        <dbReference type="ARBA" id="ARBA00043137"/>
    </source>
</evidence>
<evidence type="ECO:0000256" key="7">
    <source>
        <dbReference type="ARBA" id="ARBA00023204"/>
    </source>
</evidence>
<dbReference type="GO" id="GO:0006289">
    <property type="term" value="P:nucleotide-excision repair"/>
    <property type="evidence" value="ECO:0007669"/>
    <property type="project" value="TreeGrafter"/>
</dbReference>
<sequence>MWTQGGGGFGDGGFGNQGGGYLNSPGPNQGGFDSPAPSSQDRKGSRRAQNLLPCTVSHLLQAQQMEDSFRLGETDINQVTIVGVVRNATRAPTNILYKIDDMTGPPMDVRQWLDNDDNIPDEDQDQLYPVNSYIRATGHLRAFQGKKSLVAFKIAPVTDYNELTMHVLEVVQAHMMLEKGSQSTGGTSAGMGGQKQNTGGRPMGQQGVVNDLGLNNVQNQVLTMIQSSQDESGVNVSVIEQRLRGISRDAVRNAVEFLSNEGHIYSTIDENHYKSTDSY</sequence>
<dbReference type="FunFam" id="1.10.10.10:FF:000168">
    <property type="entry name" value="Replication protein A 32 kDa subunit"/>
    <property type="match status" value="1"/>
</dbReference>
<evidence type="ECO:0000259" key="12">
    <source>
        <dbReference type="Pfam" id="PF08784"/>
    </source>
</evidence>
<organism evidence="13 14">
    <name type="scientific">Branchiostoma lanceolatum</name>
    <name type="common">Common lancelet</name>
    <name type="synonym">Amphioxus lanceolatum</name>
    <dbReference type="NCBI Taxonomy" id="7740"/>
    <lineage>
        <taxon>Eukaryota</taxon>
        <taxon>Metazoa</taxon>
        <taxon>Chordata</taxon>
        <taxon>Cephalochordata</taxon>
        <taxon>Leptocardii</taxon>
        <taxon>Amphioxiformes</taxon>
        <taxon>Branchiostomatidae</taxon>
        <taxon>Branchiostoma</taxon>
    </lineage>
</organism>
<keyword evidence="5" id="KW-0238">DNA-binding</keyword>
<dbReference type="SUPFAM" id="SSF46785">
    <property type="entry name" value="Winged helix' DNA-binding domain"/>
    <property type="match status" value="1"/>
</dbReference>
<evidence type="ECO:0000256" key="5">
    <source>
        <dbReference type="ARBA" id="ARBA00023125"/>
    </source>
</evidence>